<dbReference type="PROSITE" id="PS50005">
    <property type="entry name" value="TPR"/>
    <property type="match status" value="1"/>
</dbReference>
<feature type="domain" description="DUF4384" evidence="3">
    <location>
        <begin position="452"/>
        <end position="532"/>
    </location>
</feature>
<proteinExistence type="predicted"/>
<sequence>MNKLLILIISFVFVCPMFGCAPEQYVKRTTKVPHPEWVDKVPDEDENYHYFVGRRTHASTYESGWDDAFQNAISKISRMIQSRVTVDYDKQRYERDIVHDIEIHDTSSYVRDRVRILSSEIARGVKEAASHYEEARLENAIRYNVYVLVRYPKDEYVRIKNKILGIEPEIEEGRKWIVSGKYKEAIDHFSTITIKEPRNKEAHYYLALSYDKYGNKREALKAYKDFLDMHPIDKILVNKSTNRIRELREEIIKELIEEANTLANRHEYEDCLEKLEQAYDLRPPSAMANKIVERYSTYSISSIAWEMSTNSDSLQEKTVSVVPFTSLSGEESTQGNAVAAELRNVLVNFQKLKVYIRDDDSIKAILKEIEFGQTGAIDEKTRKELGKLINTEAIVTGRVGYVANTFKINGWMINVETGRIVSSKSVKMLGWNIDDTDESADFKISVWMDRKVYNIGDTVTINLTSNRDCYVTLLNVRSNGEIWELFPNRYNTNNFIKANVRHTIPSNNDNFRLAIVEPPGKEYIKAVATTVPITNKQIKQVLSEDTSILVASADVIGRGSDSAFRSVSPSEMRGLHEILERGVGAFPISENDPEYKQVGYYESTPQFDHAVSTWSFETRR</sequence>
<dbReference type="Gene3D" id="3.40.50.10610">
    <property type="entry name" value="ABC-type transport auxiliary lipoprotein component"/>
    <property type="match status" value="1"/>
</dbReference>
<dbReference type="Proteomes" id="UP000094056">
    <property type="component" value="Unassembled WGS sequence"/>
</dbReference>
<dbReference type="PANTHER" id="PTHR36194">
    <property type="entry name" value="S-LAYER-LIKE PROTEIN"/>
    <property type="match status" value="1"/>
</dbReference>
<gene>
    <name evidence="4" type="ORF">SCARUB_05139</name>
</gene>
<keyword evidence="2" id="KW-0732">Signal</keyword>
<dbReference type="Pfam" id="PF14326">
    <property type="entry name" value="DUF4384"/>
    <property type="match status" value="1"/>
</dbReference>
<comment type="caution">
    <text evidence="4">The sequence shown here is derived from an EMBL/GenBank/DDBJ whole genome shotgun (WGS) entry which is preliminary data.</text>
</comment>
<evidence type="ECO:0000256" key="2">
    <source>
        <dbReference type="SAM" id="SignalP"/>
    </source>
</evidence>
<organism evidence="4 5">
    <name type="scientific">Candidatus Scalindua rubra</name>
    <dbReference type="NCBI Taxonomy" id="1872076"/>
    <lineage>
        <taxon>Bacteria</taxon>
        <taxon>Pseudomonadati</taxon>
        <taxon>Planctomycetota</taxon>
        <taxon>Candidatus Brocadiia</taxon>
        <taxon>Candidatus Brocadiales</taxon>
        <taxon>Candidatus Scalinduaceae</taxon>
        <taxon>Candidatus Scalindua</taxon>
    </lineage>
</organism>
<evidence type="ECO:0000313" key="4">
    <source>
        <dbReference type="EMBL" id="ODS29758.1"/>
    </source>
</evidence>
<feature type="chain" id="PRO_5009140011" evidence="2">
    <location>
        <begin position="22"/>
        <end position="620"/>
    </location>
</feature>
<dbReference type="SUPFAM" id="SSF48452">
    <property type="entry name" value="TPR-like"/>
    <property type="match status" value="1"/>
</dbReference>
<dbReference type="PANTHER" id="PTHR36194:SF1">
    <property type="entry name" value="S-LAYER-LIKE PROTEIN"/>
    <property type="match status" value="1"/>
</dbReference>
<evidence type="ECO:0000256" key="1">
    <source>
        <dbReference type="PROSITE-ProRule" id="PRU00339"/>
    </source>
</evidence>
<feature type="signal peptide" evidence="2">
    <location>
        <begin position="1"/>
        <end position="21"/>
    </location>
</feature>
<evidence type="ECO:0000259" key="3">
    <source>
        <dbReference type="Pfam" id="PF14326"/>
    </source>
</evidence>
<dbReference type="InterPro" id="IPR025493">
    <property type="entry name" value="DUF4384"/>
</dbReference>
<name>A0A1E3X2E1_9BACT</name>
<protein>
    <submittedName>
        <fullName evidence="4">Tetratricopeptide repeat protein</fullName>
    </submittedName>
</protein>
<accession>A0A1E3X2E1</accession>
<dbReference type="AlphaFoldDB" id="A0A1E3X2E1"/>
<reference evidence="4 5" key="1">
    <citation type="submission" date="2016-07" db="EMBL/GenBank/DDBJ databases">
        <title>Draft genome of Scalindua rubra, obtained from a brine-seawater interface in the Red Sea, sheds light on salt adaptation in anammox bacteria.</title>
        <authorList>
            <person name="Speth D.R."/>
            <person name="Lagkouvardos I."/>
            <person name="Wang Y."/>
            <person name="Qian P.-Y."/>
            <person name="Dutilh B.E."/>
            <person name="Jetten M.S."/>
        </authorList>
    </citation>
    <scope>NUCLEOTIDE SEQUENCE [LARGE SCALE GENOMIC DNA]</scope>
    <source>
        <strain evidence="4">BSI-1</strain>
    </source>
</reference>
<dbReference type="InterPro" id="IPR019734">
    <property type="entry name" value="TPR_rpt"/>
</dbReference>
<dbReference type="InterPro" id="IPR011990">
    <property type="entry name" value="TPR-like_helical_dom_sf"/>
</dbReference>
<keyword evidence="1" id="KW-0802">TPR repeat</keyword>
<evidence type="ECO:0000313" key="5">
    <source>
        <dbReference type="Proteomes" id="UP000094056"/>
    </source>
</evidence>
<dbReference type="EMBL" id="MAYW01000383">
    <property type="protein sequence ID" value="ODS29758.1"/>
    <property type="molecule type" value="Genomic_DNA"/>
</dbReference>
<dbReference type="Gene3D" id="1.25.40.10">
    <property type="entry name" value="Tetratricopeptide repeat domain"/>
    <property type="match status" value="1"/>
</dbReference>
<feature type="repeat" description="TPR" evidence="1">
    <location>
        <begin position="200"/>
        <end position="233"/>
    </location>
</feature>